<gene>
    <name evidence="4" type="ORF">TRFO_15464</name>
</gene>
<feature type="repeat" description="ANK" evidence="3">
    <location>
        <begin position="316"/>
        <end position="338"/>
    </location>
</feature>
<dbReference type="VEuPathDB" id="TrichDB:TRFO_15464"/>
<dbReference type="Pfam" id="PF13637">
    <property type="entry name" value="Ank_4"/>
    <property type="match status" value="1"/>
</dbReference>
<feature type="repeat" description="ANK" evidence="3">
    <location>
        <begin position="81"/>
        <end position="113"/>
    </location>
</feature>
<dbReference type="GeneID" id="94833099"/>
<evidence type="ECO:0000313" key="4">
    <source>
        <dbReference type="EMBL" id="OHT14283.1"/>
    </source>
</evidence>
<evidence type="ECO:0000256" key="1">
    <source>
        <dbReference type="ARBA" id="ARBA00022737"/>
    </source>
</evidence>
<feature type="repeat" description="ANK" evidence="3">
    <location>
        <begin position="283"/>
        <end position="303"/>
    </location>
</feature>
<dbReference type="SMART" id="SM00248">
    <property type="entry name" value="ANK"/>
    <property type="match status" value="10"/>
</dbReference>
<protein>
    <submittedName>
        <fullName evidence="4">Uncharacterized protein</fullName>
    </submittedName>
</protein>
<evidence type="ECO:0000256" key="2">
    <source>
        <dbReference type="ARBA" id="ARBA00023043"/>
    </source>
</evidence>
<dbReference type="InterPro" id="IPR002110">
    <property type="entry name" value="Ankyrin_rpt"/>
</dbReference>
<name>A0A1J4KSP3_9EUKA</name>
<dbReference type="InterPro" id="IPR036770">
    <property type="entry name" value="Ankyrin_rpt-contain_sf"/>
</dbReference>
<dbReference type="InterPro" id="IPR051165">
    <property type="entry name" value="Multifunctional_ANK_Repeat"/>
</dbReference>
<proteinExistence type="predicted"/>
<dbReference type="AlphaFoldDB" id="A0A1J4KSP3"/>
<sequence length="392" mass="43934">MDGKTLEALFDAMKQDDIASFQHIIDYYVNPHEPIYQIPPNNILFGISPFPIVNIAASFGAFLCVSYLMEHNIIENSVDGFNNTALHCAAFSGKVEILKILLEHNYESNLLNKNGELPIHIASIYSNNHIVSFLTEGRLNKCDIKNYMGKTPLSLAVEKNNIDLAEYLIQNCGCDVTVVDNYKNTLLHLAVQNLSGNTAPFLISINLININNINYSGETALLLAAKKGSFDFFVNLLSFGSNPLILDKKGRSVLHYAIISKNFDLVKFILENKLVYPAQEDANGMTPFHFAVKYGDLTMVQFISQYDISNINNSKNGMAPLHIACKHNKLEIVKFLLSFKNIDHNIENLYGQSILHIASRLNSIDILLFLLGEFDQNNNKFDISLPDVHGVF</sequence>
<keyword evidence="5" id="KW-1185">Reference proteome</keyword>
<dbReference type="EMBL" id="MLAK01000404">
    <property type="protein sequence ID" value="OHT14283.1"/>
    <property type="molecule type" value="Genomic_DNA"/>
</dbReference>
<feature type="repeat" description="ANK" evidence="3">
    <location>
        <begin position="148"/>
        <end position="181"/>
    </location>
</feature>
<keyword evidence="2 3" id="KW-0040">ANK repeat</keyword>
<organism evidence="4 5">
    <name type="scientific">Tritrichomonas foetus</name>
    <dbReference type="NCBI Taxonomy" id="1144522"/>
    <lineage>
        <taxon>Eukaryota</taxon>
        <taxon>Metamonada</taxon>
        <taxon>Parabasalia</taxon>
        <taxon>Tritrichomonadida</taxon>
        <taxon>Tritrichomonadidae</taxon>
        <taxon>Tritrichomonas</taxon>
    </lineage>
</organism>
<dbReference type="PROSITE" id="PS50297">
    <property type="entry name" value="ANK_REP_REGION"/>
    <property type="match status" value="4"/>
</dbReference>
<comment type="caution">
    <text evidence="4">The sequence shown here is derived from an EMBL/GenBank/DDBJ whole genome shotgun (WGS) entry which is preliminary data.</text>
</comment>
<feature type="repeat" description="ANK" evidence="3">
    <location>
        <begin position="216"/>
        <end position="248"/>
    </location>
</feature>
<dbReference type="Pfam" id="PF12796">
    <property type="entry name" value="Ank_2"/>
    <property type="match status" value="3"/>
</dbReference>
<dbReference type="PROSITE" id="PS50088">
    <property type="entry name" value="ANK_REPEAT"/>
    <property type="match status" value="5"/>
</dbReference>
<dbReference type="RefSeq" id="XP_068367419.1">
    <property type="nucleotide sequence ID" value="XM_068498395.1"/>
</dbReference>
<evidence type="ECO:0000313" key="5">
    <source>
        <dbReference type="Proteomes" id="UP000179807"/>
    </source>
</evidence>
<dbReference type="PANTHER" id="PTHR24123:SF33">
    <property type="entry name" value="PROTEIN HOS4"/>
    <property type="match status" value="1"/>
</dbReference>
<dbReference type="Gene3D" id="1.25.40.20">
    <property type="entry name" value="Ankyrin repeat-containing domain"/>
    <property type="match status" value="3"/>
</dbReference>
<dbReference type="Proteomes" id="UP000179807">
    <property type="component" value="Unassembled WGS sequence"/>
</dbReference>
<dbReference type="SUPFAM" id="SSF48403">
    <property type="entry name" value="Ankyrin repeat"/>
    <property type="match status" value="1"/>
</dbReference>
<keyword evidence="1" id="KW-0677">Repeat</keyword>
<dbReference type="OrthoDB" id="194358at2759"/>
<reference evidence="4" key="1">
    <citation type="submission" date="2016-10" db="EMBL/GenBank/DDBJ databases">
        <authorList>
            <person name="Benchimol M."/>
            <person name="Almeida L.G."/>
            <person name="Vasconcelos A.T."/>
            <person name="Perreira-Neves A."/>
            <person name="Rosa I.A."/>
            <person name="Tasca T."/>
            <person name="Bogo M.R."/>
            <person name="de Souza W."/>
        </authorList>
    </citation>
    <scope>NUCLEOTIDE SEQUENCE [LARGE SCALE GENOMIC DNA]</scope>
    <source>
        <strain evidence="4">K</strain>
    </source>
</reference>
<accession>A0A1J4KSP3</accession>
<evidence type="ECO:0000256" key="3">
    <source>
        <dbReference type="PROSITE-ProRule" id="PRU00023"/>
    </source>
</evidence>
<dbReference type="PANTHER" id="PTHR24123">
    <property type="entry name" value="ANKYRIN REPEAT-CONTAINING"/>
    <property type="match status" value="1"/>
</dbReference>